<evidence type="ECO:0000313" key="5">
    <source>
        <dbReference type="Proteomes" id="UP000619976"/>
    </source>
</evidence>
<accession>A0A0G4Q0U6</accession>
<feature type="chain" id="PRO_5030007054" description="Fimbrial protein" evidence="1">
    <location>
        <begin position="22"/>
        <end position="103"/>
    </location>
</feature>
<reference evidence="3 5" key="3">
    <citation type="submission" date="2020-12" db="EMBL/GenBank/DDBJ databases">
        <title>Enhanced detection system for hospital associated transmission using whole genome sequencing surveillance.</title>
        <authorList>
            <person name="Harrison L.H."/>
            <person name="Van Tyne D."/>
            <person name="Marsh J.W."/>
            <person name="Griffith M.P."/>
            <person name="Snyder D.J."/>
            <person name="Cooper V.S."/>
            <person name="Mustapha M."/>
        </authorList>
    </citation>
    <scope>NUCLEOTIDE SEQUENCE [LARGE SCALE GENOMIC DNA]</scope>
    <source>
        <strain evidence="3 5">PR00195</strain>
    </source>
</reference>
<proteinExistence type="predicted"/>
<dbReference type="Proteomes" id="UP000619976">
    <property type="component" value="Unassembled WGS sequence"/>
</dbReference>
<evidence type="ECO:0000256" key="1">
    <source>
        <dbReference type="SAM" id="SignalP"/>
    </source>
</evidence>
<dbReference type="GeneID" id="76522519"/>
<reference evidence="4" key="2">
    <citation type="submission" date="2015-06" db="EMBL/GenBank/DDBJ databases">
        <authorList>
            <person name="Urmite Genomes"/>
        </authorList>
    </citation>
    <scope>NUCLEOTIDE SEQUENCE [LARGE SCALE GENOMIC DNA]</scope>
    <source>
        <strain evidence="4">CSUR P1867</strain>
    </source>
</reference>
<dbReference type="Proteomes" id="UP000183920">
    <property type="component" value="Unassembled WGS sequence"/>
</dbReference>
<accession>A0A379EK97</accession>
<evidence type="ECO:0000313" key="2">
    <source>
        <dbReference type="EMBL" id="CRL59269.1"/>
    </source>
</evidence>
<dbReference type="EMBL" id="JAEKCB010000004">
    <property type="protein sequence ID" value="MBJ2117892.1"/>
    <property type="molecule type" value="Genomic_DNA"/>
</dbReference>
<feature type="signal peptide" evidence="1">
    <location>
        <begin position="1"/>
        <end position="21"/>
    </location>
</feature>
<gene>
    <name evidence="2" type="ORF">BN1804_00345</name>
    <name evidence="3" type="ORF">JFQ69_09490</name>
</gene>
<name>A0A0G4Q0U6_9GAMM</name>
<dbReference type="AlphaFoldDB" id="A0A0G4Q0U6"/>
<evidence type="ECO:0000313" key="4">
    <source>
        <dbReference type="Proteomes" id="UP000183920"/>
    </source>
</evidence>
<sequence length="103" mass="11646" precursor="true">MNKIYIAATCLTLLFSTPTFAKENKVIGSVTITFVGAIVEGNCLIDTDKNIFKTSCWDGSKMQESQYQLERNKHFSSELINNKGSMDIKWINDNLAIMNIVYN</sequence>
<keyword evidence="1" id="KW-0732">Signal</keyword>
<organism evidence="2 4">
    <name type="scientific">Proteus penneri</name>
    <dbReference type="NCBI Taxonomy" id="102862"/>
    <lineage>
        <taxon>Bacteria</taxon>
        <taxon>Pseudomonadati</taxon>
        <taxon>Pseudomonadota</taxon>
        <taxon>Gammaproteobacteria</taxon>
        <taxon>Enterobacterales</taxon>
        <taxon>Morganellaceae</taxon>
        <taxon>Proteus</taxon>
    </lineage>
</organism>
<evidence type="ECO:0008006" key="6">
    <source>
        <dbReference type="Google" id="ProtNLM"/>
    </source>
</evidence>
<keyword evidence="5" id="KW-1185">Reference proteome</keyword>
<protein>
    <recommendedName>
        <fullName evidence="6">Fimbrial protein</fullName>
    </recommendedName>
</protein>
<reference evidence="2" key="1">
    <citation type="submission" date="2015-06" db="EMBL/GenBank/DDBJ databases">
        <authorList>
            <person name="Urmite Genomes Urmite Genomes"/>
        </authorList>
    </citation>
    <scope>NUCLEOTIDE SEQUENCE [LARGE SCALE GENOMIC DNA]</scope>
    <source>
        <strain evidence="2">CSUR P1867</strain>
    </source>
</reference>
<dbReference type="RefSeq" id="WP_072062743.1">
    <property type="nucleotide sequence ID" value="NZ_CAXOKJ010000015.1"/>
</dbReference>
<dbReference type="EMBL" id="CVRY01000001">
    <property type="protein sequence ID" value="CRL59269.1"/>
    <property type="molecule type" value="Genomic_DNA"/>
</dbReference>
<evidence type="ECO:0000313" key="3">
    <source>
        <dbReference type="EMBL" id="MBJ2117892.1"/>
    </source>
</evidence>